<protein>
    <submittedName>
        <fullName evidence="1">Uncharacterized protein</fullName>
    </submittedName>
</protein>
<dbReference type="KEGG" id="rox:BV494_07985"/>
<dbReference type="OrthoDB" id="6505761at2"/>
<keyword evidence="2" id="KW-1185">Reference proteome</keyword>
<dbReference type="EMBL" id="CP019062">
    <property type="protein sequence ID" value="AVF34876.1"/>
    <property type="molecule type" value="Genomic_DNA"/>
</dbReference>
<evidence type="ECO:0000313" key="1">
    <source>
        <dbReference type="EMBL" id="AVF34876.1"/>
    </source>
</evidence>
<accession>A0A2L1UPL2</accession>
<proteinExistence type="predicted"/>
<dbReference type="Proteomes" id="UP000239197">
    <property type="component" value="Chromosome"/>
</dbReference>
<reference evidence="2" key="1">
    <citation type="submission" date="2017-01" db="EMBL/GenBank/DDBJ databases">
        <title>Genome sequence of Rouxiella sp. ERMR1:05.</title>
        <authorList>
            <person name="Kumar R."/>
            <person name="Singh D."/>
            <person name="Kumar S."/>
        </authorList>
    </citation>
    <scope>NUCLEOTIDE SEQUENCE [LARGE SCALE GENOMIC DNA]</scope>
    <source>
        <strain evidence="2">ERMR1:05</strain>
    </source>
</reference>
<dbReference type="AlphaFoldDB" id="A0A2L1UPL2"/>
<name>A0A2L1UPL2_9GAMM</name>
<evidence type="ECO:0000313" key="2">
    <source>
        <dbReference type="Proteomes" id="UP000239197"/>
    </source>
</evidence>
<gene>
    <name evidence="1" type="ORF">BV494_07985</name>
</gene>
<organism evidence="1 2">
    <name type="scientific">Rahnella sikkimica</name>
    <dbReference type="NCBI Taxonomy" id="1805933"/>
    <lineage>
        <taxon>Bacteria</taxon>
        <taxon>Pseudomonadati</taxon>
        <taxon>Pseudomonadota</taxon>
        <taxon>Gammaproteobacteria</taxon>
        <taxon>Enterobacterales</taxon>
        <taxon>Yersiniaceae</taxon>
        <taxon>Rahnella</taxon>
    </lineage>
</organism>
<sequence length="63" mass="6909">MPDIKLICEKCNSERFTVTSSIAFSETVSSIVCAGCKHPVNVNEVVTFREIPYLTLVPGVPTH</sequence>